<dbReference type="InterPro" id="IPR032629">
    <property type="entry name" value="DCB_dom"/>
</dbReference>
<dbReference type="GO" id="GO:0015031">
    <property type="term" value="P:protein transport"/>
    <property type="evidence" value="ECO:0007669"/>
    <property type="project" value="UniProtKB-KW"/>
</dbReference>
<sequence length="1610" mass="181372">MNLYENLITFLNSLSLDSRKKNADLKKDAESSIKLLEQIRQDSDSKLAQALKQEALFFRPFVCSLDRKIDRCIVPALNSIQLLIINNALPSSVLPELFRVLDDTSSLGQDVQLRILQIIPIVCTNYAEYMRIPLLVPALHTCFSLHNNRNPIVANAASATLRQVVILVFDHLDHETLAQRVDNVLLSDLLTVFSNLCALIRSGSSDLLKVNGISDTFGLELIESILVNHHHLFERSEFQDSVRKDLLPIMTASLASMSNFSVALRVARILSILFQHHTASLSLDVEVILTFIISSLENSEAPWKKALFLEVLRCLFNNSELIFIMYSLFDGVEGRKPIISKLITSLNRIINEKPSMIGVGSRVLLSDFADDHSTGFSSTLGFEMGKIIGTFTGSKPEQVIGICRATILKTPCIEQFDKQDPPIVPAAYLVYLAMCSLVALCKSTAEFVMEFNENTSDTEILGLLSSLQSIKDENSCPDVYSKLKCYYGIISQNWTAFLVSYSTFMSSALSMELLKFSVDSYVKFICVCTIFRLETPRDALLTTLSNKAVPSILLTGNTPNNNSNHVSNNGRMSTSTMFSVEGLKEAATTIAGMATYDSHDDKQKSFSLRELIFLRSLSLVARQVGELLGKGWKILLETVDKADIILNRTPLSKHLSTSSLGRLNSSHSVAHEGKAMSGLMDQEVTSYKSELSELMLATSKYNDQSYLEFLESLLTVLTSSCIDQTNNLTVPVQPEERTSISSRGSSARLSANKSISGGIRLLRKNSEVFYSFTILEVTSSCNINRLSNAKKVSEVWPLISSSLSNILKNTTVPPELRIRAAKCLANILVELCSCISNEKNAENKTFQEQFLQSVNLLQSSVEISDTTSKNVEYDISSIGLEALALILETVGHNLFQGWIYVFDMLRFSCAKCSDLFGQDKGAKTVRLAFSCLQLICTDFLGSLDMDNYLDLLDTLLVFCRQEKDANVSLTAVGLFWIVSDTLKSMFSKSDCSCTYTSLEELYLFTTTKRRDILPEVLWIMLLVHLADLCENSWASVRDGAAQILFRIFNSQCSNLGINAWASCCQLVILKILSSQTKLAESTLNGDTHDEDAEQTSALIISGIANVFSANMDMLLKVEGILNVVKETFKFMQNFHNGNYKRICMSNFKAMRELAFHSSQFKLKSLIFNELVELEFENWISFCVLSFDDPFISGLPQEGLKLLVECLCYLLKSYRFEEERLFSASKKIRNIIFYEASPSYALDIDFLSSLQEATTTLLDCLIEEYNQEAIVVDIWADILSYAFNEEKLSPNSLPTYICFSKKILERVKQITADKNLSMLRSGVLSHFFDSLLVPMKLKYRCPKPSRIHENHAPIWTTASSVFVDLITNCFFELERNDALEENDQLKVLYDFSVEAMRLIVYPDINYEFVWSLDSTYEDQDIVCMKALHSLWKPYLHSSSLSAKIREYFSVFCKGSIHYQMRETEPMVICSNDAEVQNEIGYAYFPSTETPIPNCRRQVAELCYSILLQECQSSFDQVREEVLLMLQSRICWSLKRYMADRLVSGLLPMADCQQEDMDKVIECVSSERILFSSSVRSLLRRAYNTMNAHPISSRMNIKMGELTLENENWIGI</sequence>
<feature type="domain" description="Mon2/Sec7/BIG1-like HUS" evidence="3">
    <location>
        <begin position="186"/>
        <end position="338"/>
    </location>
</feature>
<keyword evidence="1" id="KW-0813">Transport</keyword>
<dbReference type="RefSeq" id="XP_013020472.1">
    <property type="nucleotide sequence ID" value="XM_013165018.1"/>
</dbReference>
<gene>
    <name evidence="6" type="ORF">SOCG_04176</name>
</gene>
<dbReference type="Proteomes" id="UP000016088">
    <property type="component" value="Unassembled WGS sequence"/>
</dbReference>
<organism evidence="6 7">
    <name type="scientific">Schizosaccharomyces octosporus (strain yFS286)</name>
    <name type="common">Fission yeast</name>
    <name type="synonym">Octosporomyces octosporus</name>
    <dbReference type="NCBI Taxonomy" id="483514"/>
    <lineage>
        <taxon>Eukaryota</taxon>
        <taxon>Fungi</taxon>
        <taxon>Dikarya</taxon>
        <taxon>Ascomycota</taxon>
        <taxon>Taphrinomycotina</taxon>
        <taxon>Schizosaccharomycetes</taxon>
        <taxon>Schizosaccharomycetales</taxon>
        <taxon>Schizosaccharomycetaceae</taxon>
        <taxon>Schizosaccharomyces</taxon>
    </lineage>
</organism>
<dbReference type="EMBL" id="KE503208">
    <property type="protein sequence ID" value="EPX70781.1"/>
    <property type="molecule type" value="Genomic_DNA"/>
</dbReference>
<evidence type="ECO:0000256" key="1">
    <source>
        <dbReference type="ARBA" id="ARBA00022448"/>
    </source>
</evidence>
<dbReference type="eggNOG" id="KOG1848">
    <property type="taxonomic scope" value="Eukaryota"/>
</dbReference>
<evidence type="ECO:0000259" key="4">
    <source>
        <dbReference type="Pfam" id="PF16206"/>
    </source>
</evidence>
<dbReference type="Pfam" id="PF16213">
    <property type="entry name" value="DCB"/>
    <property type="match status" value="1"/>
</dbReference>
<feature type="domain" description="Mon2 C-terminal" evidence="4">
    <location>
        <begin position="937"/>
        <end position="1159"/>
    </location>
</feature>
<dbReference type="VEuPathDB" id="FungiDB:SOCG_04176"/>
<evidence type="ECO:0000313" key="7">
    <source>
        <dbReference type="Proteomes" id="UP000016088"/>
    </source>
</evidence>
<dbReference type="GO" id="GO:0005794">
    <property type="term" value="C:Golgi apparatus"/>
    <property type="evidence" value="ECO:0007669"/>
    <property type="project" value="UniProtKB-ARBA"/>
</dbReference>
<feature type="domain" description="Mon2/Sec7/BIG1-like dimerisation and cyclophilin-binding" evidence="5">
    <location>
        <begin position="2"/>
        <end position="175"/>
    </location>
</feature>
<dbReference type="SUPFAM" id="SSF48371">
    <property type="entry name" value="ARM repeat"/>
    <property type="match status" value="1"/>
</dbReference>
<evidence type="ECO:0000259" key="3">
    <source>
        <dbReference type="Pfam" id="PF12783"/>
    </source>
</evidence>
<evidence type="ECO:0000313" key="6">
    <source>
        <dbReference type="EMBL" id="EPX70781.1"/>
    </source>
</evidence>
<dbReference type="GeneID" id="25033140"/>
<protein>
    <submittedName>
        <fullName evidence="6">Guanyl-nucleotide exchange factor</fullName>
    </submittedName>
</protein>
<dbReference type="Pfam" id="PF16206">
    <property type="entry name" value="Mon2_C"/>
    <property type="match status" value="1"/>
</dbReference>
<dbReference type="HOGENOM" id="CLU_001169_1_0_1"/>
<accession>S9PNF2</accession>
<keyword evidence="7" id="KW-1185">Reference proteome</keyword>
<dbReference type="OMA" id="AWRLCLN"/>
<dbReference type="OrthoDB" id="294853at2759"/>
<dbReference type="InterPro" id="IPR032691">
    <property type="entry name" value="Mon2/Sec7/BIG1-like_HUS"/>
</dbReference>
<dbReference type="Pfam" id="PF12783">
    <property type="entry name" value="Sec7-like_HUS"/>
    <property type="match status" value="1"/>
</dbReference>
<evidence type="ECO:0000256" key="2">
    <source>
        <dbReference type="ARBA" id="ARBA00022927"/>
    </source>
</evidence>
<proteinExistence type="predicted"/>
<dbReference type="InterPro" id="IPR032817">
    <property type="entry name" value="Mon2_C"/>
</dbReference>
<evidence type="ECO:0000259" key="5">
    <source>
        <dbReference type="Pfam" id="PF16213"/>
    </source>
</evidence>
<keyword evidence="2" id="KW-0653">Protein transport</keyword>
<dbReference type="InterPro" id="IPR016024">
    <property type="entry name" value="ARM-type_fold"/>
</dbReference>
<reference evidence="6 7" key="1">
    <citation type="journal article" date="2011" name="Science">
        <title>Comparative functional genomics of the fission yeasts.</title>
        <authorList>
            <person name="Rhind N."/>
            <person name="Chen Z."/>
            <person name="Yassour M."/>
            <person name="Thompson D.A."/>
            <person name="Haas B.J."/>
            <person name="Habib N."/>
            <person name="Wapinski I."/>
            <person name="Roy S."/>
            <person name="Lin M.F."/>
            <person name="Heiman D.I."/>
            <person name="Young S.K."/>
            <person name="Furuya K."/>
            <person name="Guo Y."/>
            <person name="Pidoux A."/>
            <person name="Chen H.M."/>
            <person name="Robbertse B."/>
            <person name="Goldberg J.M."/>
            <person name="Aoki K."/>
            <person name="Bayne E.H."/>
            <person name="Berlin A.M."/>
            <person name="Desjardins C.A."/>
            <person name="Dobbs E."/>
            <person name="Dukaj L."/>
            <person name="Fan L."/>
            <person name="FitzGerald M.G."/>
            <person name="French C."/>
            <person name="Gujja S."/>
            <person name="Hansen K."/>
            <person name="Keifenheim D."/>
            <person name="Levin J.Z."/>
            <person name="Mosher R.A."/>
            <person name="Mueller C.A."/>
            <person name="Pfiffner J."/>
            <person name="Priest M."/>
            <person name="Russ C."/>
            <person name="Smialowska A."/>
            <person name="Swoboda P."/>
            <person name="Sykes S.M."/>
            <person name="Vaughn M."/>
            <person name="Vengrova S."/>
            <person name="Yoder R."/>
            <person name="Zeng Q."/>
            <person name="Allshire R."/>
            <person name="Baulcombe D."/>
            <person name="Birren B.W."/>
            <person name="Brown W."/>
            <person name="Ekwall K."/>
            <person name="Kellis M."/>
            <person name="Leatherwood J."/>
            <person name="Levin H."/>
            <person name="Margalit H."/>
            <person name="Martienssen R."/>
            <person name="Nieduszynski C.A."/>
            <person name="Spatafora J.W."/>
            <person name="Friedman N."/>
            <person name="Dalgaard J.Z."/>
            <person name="Baumann P."/>
            <person name="Niki H."/>
            <person name="Regev A."/>
            <person name="Nusbaum C."/>
        </authorList>
    </citation>
    <scope>NUCLEOTIDE SEQUENCE [LARGE SCALE GENOMIC DNA]</scope>
    <source>
        <strain evidence="7">yFS286</strain>
    </source>
</reference>
<name>S9PNF2_SCHOY</name>